<dbReference type="AlphaFoldDB" id="A0A368G1E4"/>
<accession>A0A368G1E4</accession>
<keyword evidence="2" id="KW-1185">Reference proteome</keyword>
<proteinExistence type="predicted"/>
<evidence type="ECO:0000313" key="2">
    <source>
        <dbReference type="Proteomes" id="UP000252519"/>
    </source>
</evidence>
<sequence>MVLFVVYFACLSRKRLPEEREDDEDHPHSIRDRKLRVAIEQNKNVIRRKKDYYRLMALVNKLQTPNKVEVAAVTAPRSAKGTAPTAPTPN</sequence>
<evidence type="ECO:0000313" key="1">
    <source>
        <dbReference type="EMBL" id="RCN38293.1"/>
    </source>
</evidence>
<dbReference type="EMBL" id="JOJR01000410">
    <property type="protein sequence ID" value="RCN38293.1"/>
    <property type="molecule type" value="Genomic_DNA"/>
</dbReference>
<dbReference type="STRING" id="29170.A0A368G1E4"/>
<reference evidence="1 2" key="1">
    <citation type="submission" date="2014-10" db="EMBL/GenBank/DDBJ databases">
        <title>Draft genome of the hookworm Ancylostoma caninum.</title>
        <authorList>
            <person name="Mitreva M."/>
        </authorList>
    </citation>
    <scope>NUCLEOTIDE SEQUENCE [LARGE SCALE GENOMIC DNA]</scope>
    <source>
        <strain evidence="1 2">Baltimore</strain>
    </source>
</reference>
<dbReference type="Proteomes" id="UP000252519">
    <property type="component" value="Unassembled WGS sequence"/>
</dbReference>
<dbReference type="OrthoDB" id="10444368at2759"/>
<name>A0A368G1E4_ANCCA</name>
<gene>
    <name evidence="1" type="ORF">ANCCAN_15773</name>
</gene>
<comment type="caution">
    <text evidence="1">The sequence shown here is derived from an EMBL/GenBank/DDBJ whole genome shotgun (WGS) entry which is preliminary data.</text>
</comment>
<protein>
    <submittedName>
        <fullName evidence="1">Uncharacterized protein</fullName>
    </submittedName>
</protein>
<organism evidence="1 2">
    <name type="scientific">Ancylostoma caninum</name>
    <name type="common">Dog hookworm</name>
    <dbReference type="NCBI Taxonomy" id="29170"/>
    <lineage>
        <taxon>Eukaryota</taxon>
        <taxon>Metazoa</taxon>
        <taxon>Ecdysozoa</taxon>
        <taxon>Nematoda</taxon>
        <taxon>Chromadorea</taxon>
        <taxon>Rhabditida</taxon>
        <taxon>Rhabditina</taxon>
        <taxon>Rhabditomorpha</taxon>
        <taxon>Strongyloidea</taxon>
        <taxon>Ancylostomatidae</taxon>
        <taxon>Ancylostomatinae</taxon>
        <taxon>Ancylostoma</taxon>
    </lineage>
</organism>